<feature type="transmembrane region" description="Helical" evidence="1">
    <location>
        <begin position="18"/>
        <end position="35"/>
    </location>
</feature>
<dbReference type="AlphaFoldDB" id="A0AAJ4SV54"/>
<keyword evidence="1 3" id="KW-0812">Transmembrane</keyword>
<evidence type="ECO:0000313" key="2">
    <source>
        <dbReference type="EMBL" id="AUT73450.1"/>
    </source>
</evidence>
<dbReference type="Pfam" id="PF03729">
    <property type="entry name" value="DUF308"/>
    <property type="match status" value="1"/>
</dbReference>
<keyword evidence="1" id="KW-1133">Transmembrane helix</keyword>
<reference evidence="3 4" key="1">
    <citation type="journal article" date="2012" name="J. Bacteriol.">
        <title>Draft Genome Sequence of the Soil Bacterium Burkholderia terrae Strain BS001, Which Interacts with Fungal Surface Structures.</title>
        <authorList>
            <person name="Nazir R."/>
            <person name="Hansen M.A."/>
            <person name="Sorensen S."/>
            <person name="van Elsas J.D."/>
        </authorList>
    </citation>
    <scope>NUCLEOTIDE SEQUENCE [LARGE SCALE GENOMIC DNA]</scope>
    <source>
        <strain evidence="3 4">BS001</strain>
    </source>
</reference>
<gene>
    <name evidence="2" type="ORF">C2L64_34335</name>
    <name evidence="3" type="ORF">WQE_21196</name>
</gene>
<sequence>MSVGQFVTVAMVSWLPRAYGAWAVFSGLLQLAYAVRRGRRSGTQWGMLSSGARSALAGVLVSSEAMGAVYFVIAGCWWAVGGFRHKRTETS</sequence>
<dbReference type="Proteomes" id="UP000236649">
    <property type="component" value="Chromosome 3"/>
</dbReference>
<dbReference type="InterPro" id="IPR005325">
    <property type="entry name" value="DUF308_memb"/>
</dbReference>
<evidence type="ECO:0000313" key="5">
    <source>
        <dbReference type="Proteomes" id="UP000236649"/>
    </source>
</evidence>
<keyword evidence="4" id="KW-1185">Reference proteome</keyword>
<evidence type="ECO:0000256" key="1">
    <source>
        <dbReference type="SAM" id="Phobius"/>
    </source>
</evidence>
<dbReference type="EMBL" id="CP026107">
    <property type="protein sequence ID" value="AUT73450.1"/>
    <property type="molecule type" value="Genomic_DNA"/>
</dbReference>
<dbReference type="Proteomes" id="UP000004980">
    <property type="component" value="Unassembled WGS sequence"/>
</dbReference>
<dbReference type="EMBL" id="AKAU01000108">
    <property type="protein sequence ID" value="EIM98933.1"/>
    <property type="molecule type" value="Genomic_DNA"/>
</dbReference>
<keyword evidence="1" id="KW-0472">Membrane</keyword>
<dbReference type="RefSeq" id="WP_007584440.1">
    <property type="nucleotide sequence ID" value="NZ_AKAU01000108.1"/>
</dbReference>
<reference evidence="2 5" key="2">
    <citation type="submission" date="2018-01" db="EMBL/GenBank/DDBJ databases">
        <title>Species boundaries and ecological features among Paraburkholderia terrae DSMZ17804T, P. hospita DSMZ17164T and P. caribensis DSMZ13236T.</title>
        <authorList>
            <person name="Pratama A.A."/>
        </authorList>
    </citation>
    <scope>NUCLEOTIDE SEQUENCE [LARGE SCALE GENOMIC DNA]</scope>
    <source>
        <strain evidence="2 5">DSM 17164</strain>
    </source>
</reference>
<dbReference type="GeneID" id="55533385"/>
<organism evidence="2 5">
    <name type="scientific">Paraburkholderia hospita</name>
    <dbReference type="NCBI Taxonomy" id="169430"/>
    <lineage>
        <taxon>Bacteria</taxon>
        <taxon>Pseudomonadati</taxon>
        <taxon>Pseudomonadota</taxon>
        <taxon>Betaproteobacteria</taxon>
        <taxon>Burkholderiales</taxon>
        <taxon>Burkholderiaceae</taxon>
        <taxon>Paraburkholderia</taxon>
    </lineage>
</organism>
<evidence type="ECO:0000313" key="4">
    <source>
        <dbReference type="Proteomes" id="UP000004980"/>
    </source>
</evidence>
<feature type="transmembrane region" description="Helical" evidence="1">
    <location>
        <begin position="56"/>
        <end position="80"/>
    </location>
</feature>
<proteinExistence type="predicted"/>
<evidence type="ECO:0000313" key="3">
    <source>
        <dbReference type="EMBL" id="EIM98933.1"/>
    </source>
</evidence>
<dbReference type="KEGG" id="phs:C2L64_34335"/>
<accession>A0AAJ4SV54</accession>
<name>A0AAJ4SV54_9BURK</name>
<protein>
    <submittedName>
        <fullName evidence="3">Transmembrane protein</fullName>
    </submittedName>
</protein>